<reference evidence="2" key="1">
    <citation type="submission" date="2022-12" db="EMBL/GenBank/DDBJ databases">
        <authorList>
            <person name="Krivoruchko A.V."/>
            <person name="Elkin A."/>
        </authorList>
    </citation>
    <scope>NUCLEOTIDE SEQUENCE</scope>
    <source>
        <strain evidence="2">IEGM 1391</strain>
    </source>
</reference>
<sequence>MVVDEMSDAEVDRLFHAFADTTRRDIVAKVTVGEQSVSELASHYAMSFAAVQKHVAVLERAAVITKHKRGREQIVRVRLDTIEHARSLLGAYEEIWRHRVDRIDDLLGEDKKG</sequence>
<keyword evidence="3" id="KW-1185">Reference proteome</keyword>
<evidence type="ECO:0000313" key="3">
    <source>
        <dbReference type="Proteomes" id="UP001081071"/>
    </source>
</evidence>
<name>A0ABT4MKX8_9NOCA</name>
<dbReference type="InterPro" id="IPR036390">
    <property type="entry name" value="WH_DNA-bd_sf"/>
</dbReference>
<dbReference type="EMBL" id="JAPWIJ010000009">
    <property type="protein sequence ID" value="MCZ4521050.1"/>
    <property type="molecule type" value="Genomic_DNA"/>
</dbReference>
<dbReference type="PANTHER" id="PTHR38600:SF2">
    <property type="entry name" value="SLL0088 PROTEIN"/>
    <property type="match status" value="1"/>
</dbReference>
<dbReference type="SUPFAM" id="SSF46785">
    <property type="entry name" value="Winged helix' DNA-binding domain"/>
    <property type="match status" value="1"/>
</dbReference>
<gene>
    <name evidence="2" type="ORF">O4220_21270</name>
</gene>
<dbReference type="PROSITE" id="PS50987">
    <property type="entry name" value="HTH_ARSR_2"/>
    <property type="match status" value="1"/>
</dbReference>
<dbReference type="InterPro" id="IPR011991">
    <property type="entry name" value="ArsR-like_HTH"/>
</dbReference>
<protein>
    <submittedName>
        <fullName evidence="2">Helix-turn-helix domain-containing protein</fullName>
    </submittedName>
</protein>
<proteinExistence type="predicted"/>
<dbReference type="InterPro" id="IPR036388">
    <property type="entry name" value="WH-like_DNA-bd_sf"/>
</dbReference>
<accession>A0ABT4MKX8</accession>
<dbReference type="InterPro" id="IPR001845">
    <property type="entry name" value="HTH_ArsR_DNA-bd_dom"/>
</dbReference>
<evidence type="ECO:0000259" key="1">
    <source>
        <dbReference type="PROSITE" id="PS50987"/>
    </source>
</evidence>
<dbReference type="RefSeq" id="WP_269607469.1">
    <property type="nucleotide sequence ID" value="NZ_JAPWIJ010000009.1"/>
</dbReference>
<organism evidence="2 3">
    <name type="scientific">Rhodococcus ruber</name>
    <dbReference type="NCBI Taxonomy" id="1830"/>
    <lineage>
        <taxon>Bacteria</taxon>
        <taxon>Bacillati</taxon>
        <taxon>Actinomycetota</taxon>
        <taxon>Actinomycetes</taxon>
        <taxon>Mycobacteriales</taxon>
        <taxon>Nocardiaceae</taxon>
        <taxon>Rhodococcus</taxon>
    </lineage>
</organism>
<feature type="domain" description="HTH arsR-type" evidence="1">
    <location>
        <begin position="3"/>
        <end position="100"/>
    </location>
</feature>
<comment type="caution">
    <text evidence="2">The sequence shown here is derived from an EMBL/GenBank/DDBJ whole genome shotgun (WGS) entry which is preliminary data.</text>
</comment>
<dbReference type="CDD" id="cd00090">
    <property type="entry name" value="HTH_ARSR"/>
    <property type="match status" value="1"/>
</dbReference>
<dbReference type="PANTHER" id="PTHR38600">
    <property type="entry name" value="TRANSCRIPTIONAL REGULATORY PROTEIN"/>
    <property type="match status" value="1"/>
</dbReference>
<evidence type="ECO:0000313" key="2">
    <source>
        <dbReference type="EMBL" id="MCZ4521050.1"/>
    </source>
</evidence>
<dbReference type="Gene3D" id="1.10.10.10">
    <property type="entry name" value="Winged helix-like DNA-binding domain superfamily/Winged helix DNA-binding domain"/>
    <property type="match status" value="1"/>
</dbReference>
<dbReference type="SMART" id="SM00418">
    <property type="entry name" value="HTH_ARSR"/>
    <property type="match status" value="1"/>
</dbReference>
<dbReference type="Proteomes" id="UP001081071">
    <property type="component" value="Unassembled WGS sequence"/>
</dbReference>